<protein>
    <submittedName>
        <fullName evidence="1">Uncharacterized protein</fullName>
    </submittedName>
</protein>
<keyword evidence="2" id="KW-1185">Reference proteome</keyword>
<organism evidence="1 2">
    <name type="scientific">Neomoorella glycerini</name>
    <dbReference type="NCBI Taxonomy" id="55779"/>
    <lineage>
        <taxon>Bacteria</taxon>
        <taxon>Bacillati</taxon>
        <taxon>Bacillota</taxon>
        <taxon>Clostridia</taxon>
        <taxon>Neomoorellales</taxon>
        <taxon>Neomoorellaceae</taxon>
        <taxon>Neomoorella</taxon>
    </lineage>
</organism>
<proteinExistence type="predicted"/>
<evidence type="ECO:0000313" key="1">
    <source>
        <dbReference type="EMBL" id="QGP92707.1"/>
    </source>
</evidence>
<dbReference type="Proteomes" id="UP000425916">
    <property type="component" value="Chromosome"/>
</dbReference>
<evidence type="ECO:0000313" key="2">
    <source>
        <dbReference type="Proteomes" id="UP000425916"/>
    </source>
</evidence>
<dbReference type="AlphaFoldDB" id="A0A6I5ZT43"/>
<sequence>MESEVSAKKGVVIGPTPIVLAYFAEKKRGTRKEVTRVVFQVAKRLEETTIHINAVFRGNISGTGDAIFSETVDEEIWYWLSNHFLRECQDPGENDICFEASKPFEEYRLDRISQNLREIGWPSEKERQIFLRVLREVISLEPWRENL</sequence>
<gene>
    <name evidence="1" type="ORF">MGLY_20960</name>
</gene>
<reference evidence="1 2" key="1">
    <citation type="submission" date="2019-11" db="EMBL/GenBank/DDBJ databases">
        <title>Genome sequence of Moorella glycerini DSM11254.</title>
        <authorList>
            <person name="Poehlein A."/>
            <person name="Boeer T."/>
            <person name="Daniel R."/>
        </authorList>
    </citation>
    <scope>NUCLEOTIDE SEQUENCE [LARGE SCALE GENOMIC DNA]</scope>
    <source>
        <strain evidence="1 2">DSM 11254</strain>
    </source>
</reference>
<dbReference type="OrthoDB" id="9812656at2"/>
<name>A0A6I5ZT43_9FIRM</name>
<dbReference type="RefSeq" id="WP_156273617.1">
    <property type="nucleotide sequence ID" value="NZ_CP046244.1"/>
</dbReference>
<dbReference type="EMBL" id="CP046244">
    <property type="protein sequence ID" value="QGP92707.1"/>
    <property type="molecule type" value="Genomic_DNA"/>
</dbReference>
<accession>A0A6I5ZT43</accession>